<dbReference type="AlphaFoldDB" id="A0A5M6IEP3"/>
<evidence type="ECO:0000256" key="3">
    <source>
        <dbReference type="ARBA" id="ARBA00022448"/>
    </source>
</evidence>
<dbReference type="GO" id="GO:0042597">
    <property type="term" value="C:periplasmic space"/>
    <property type="evidence" value="ECO:0007669"/>
    <property type="project" value="UniProtKB-SubCell"/>
</dbReference>
<dbReference type="OrthoDB" id="9812682at2"/>
<reference evidence="5 6" key="1">
    <citation type="submission" date="2019-09" db="EMBL/GenBank/DDBJ databases">
        <title>Genome sequence of Roseospira marina, one of the more divergent members of the non-sulfur purple photosynthetic bacterial family, the Rhodospirillaceae.</title>
        <authorList>
            <person name="Meyer T."/>
            <person name="Kyndt J."/>
        </authorList>
    </citation>
    <scope>NUCLEOTIDE SEQUENCE [LARGE SCALE GENOMIC DNA]</scope>
    <source>
        <strain evidence="5 6">DSM 15113</strain>
    </source>
</reference>
<evidence type="ECO:0000313" key="5">
    <source>
        <dbReference type="EMBL" id="KAA5606018.1"/>
    </source>
</evidence>
<organism evidence="5 6">
    <name type="scientific">Roseospira marina</name>
    <dbReference type="NCBI Taxonomy" id="140057"/>
    <lineage>
        <taxon>Bacteria</taxon>
        <taxon>Pseudomonadati</taxon>
        <taxon>Pseudomonadota</taxon>
        <taxon>Alphaproteobacteria</taxon>
        <taxon>Rhodospirillales</taxon>
        <taxon>Rhodospirillaceae</taxon>
        <taxon>Roseospira</taxon>
    </lineage>
</organism>
<gene>
    <name evidence="5" type="ORF">F1188_08365</name>
</gene>
<comment type="similarity">
    <text evidence="2">Belongs to the bacterial solute-binding protein 1 family.</text>
</comment>
<dbReference type="Proteomes" id="UP000324065">
    <property type="component" value="Unassembled WGS sequence"/>
</dbReference>
<dbReference type="PANTHER" id="PTHR43649:SF34">
    <property type="entry name" value="ABC TRANSPORTER PERIPLASMIC-BINDING PROTEIN YCJN-RELATED"/>
    <property type="match status" value="1"/>
</dbReference>
<comment type="subcellular location">
    <subcellularLocation>
        <location evidence="1">Periplasm</location>
    </subcellularLocation>
</comment>
<dbReference type="PANTHER" id="PTHR43649">
    <property type="entry name" value="ARABINOSE-BINDING PROTEIN-RELATED"/>
    <property type="match status" value="1"/>
</dbReference>
<accession>A0A5M6IEP3</accession>
<dbReference type="SUPFAM" id="SSF53850">
    <property type="entry name" value="Periplasmic binding protein-like II"/>
    <property type="match status" value="1"/>
</dbReference>
<comment type="caution">
    <text evidence="5">The sequence shown here is derived from an EMBL/GenBank/DDBJ whole genome shotgun (WGS) entry which is preliminary data.</text>
</comment>
<dbReference type="Gene3D" id="3.40.190.10">
    <property type="entry name" value="Periplasmic binding protein-like II"/>
    <property type="match status" value="2"/>
</dbReference>
<dbReference type="InterPro" id="IPR006059">
    <property type="entry name" value="SBP"/>
</dbReference>
<sequence>MIMYSDLLLKANMECISPKSHCAAETSESLNAWEGFAMTTGQRHGRAAALGFAVLIAASLLARDAASTDRMAGTKPAENVQGTVLRVGVQAAPAISLPAETHGRTWTHAHGGRVEVVRIPFEHLYDRLMAGLTGTDAPFDVIFHAPGWAADFAPYLREMPARIAEDESFDDIHPVFRDRLMRWDGRWVSVTVDGDVFSGYYRRDLFEDPINRRAFARRYGRPLMPPTTWAQYRTIAAFFTGRTGPDGQPVYGTSEPFARGGQEVWTVFARAAAYTNPPGVAGAQFFDPDTMTPRINTPGWVRAVREYRDIAAFSPPDALRNGITESRRAFLDGHTAMALDWGDTGTMAENPKHSRVAGCVGYFVLPGSDEVWNADTDAWQPIPNGRRVPFLAFGGWVAAVPRNAPNPDAAWDYILWFSNVRNSMADVLDGRTGVNPYRYSHFVEVDAWMRVLPPRAAADYIRVIRSSLDSPHAALDLRLPGFQAYMDSFETELTRILAGEVPVQEGLDAAAARWEAITDRHGRAAQRAHYRASMGLAPAAP</sequence>
<evidence type="ECO:0000256" key="1">
    <source>
        <dbReference type="ARBA" id="ARBA00004418"/>
    </source>
</evidence>
<dbReference type="Pfam" id="PF01547">
    <property type="entry name" value="SBP_bac_1"/>
    <property type="match status" value="1"/>
</dbReference>
<keyword evidence="3" id="KW-0813">Transport</keyword>
<evidence type="ECO:0000256" key="4">
    <source>
        <dbReference type="ARBA" id="ARBA00022729"/>
    </source>
</evidence>
<name>A0A5M6IEP3_9PROT</name>
<protein>
    <submittedName>
        <fullName evidence="5">Extracellular solute-binding protein</fullName>
    </submittedName>
</protein>
<evidence type="ECO:0000256" key="2">
    <source>
        <dbReference type="ARBA" id="ARBA00008520"/>
    </source>
</evidence>
<keyword evidence="6" id="KW-1185">Reference proteome</keyword>
<proteinExistence type="inferred from homology"/>
<dbReference type="InterPro" id="IPR050490">
    <property type="entry name" value="Bact_solute-bd_prot1"/>
</dbReference>
<dbReference type="EMBL" id="VWPJ01000006">
    <property type="protein sequence ID" value="KAA5606018.1"/>
    <property type="molecule type" value="Genomic_DNA"/>
</dbReference>
<evidence type="ECO:0000313" key="6">
    <source>
        <dbReference type="Proteomes" id="UP000324065"/>
    </source>
</evidence>
<keyword evidence="4" id="KW-0732">Signal</keyword>